<accession>A0A0F6S8F8</accession>
<keyword evidence="1" id="KW-1133">Transmembrane helix</keyword>
<dbReference type="Proteomes" id="UP000325466">
    <property type="component" value="Unassembled WGS sequence"/>
</dbReference>
<dbReference type="InterPro" id="IPR007313">
    <property type="entry name" value="FxsA"/>
</dbReference>
<evidence type="ECO:0000313" key="3">
    <source>
        <dbReference type="EMBL" id="UYF91852.1"/>
    </source>
</evidence>
<dbReference type="AlphaFoldDB" id="A0A059MQ43"/>
<evidence type="ECO:0000313" key="2">
    <source>
        <dbReference type="EMBL" id="GES39844.1"/>
    </source>
</evidence>
<dbReference type="EMBL" id="CP106982">
    <property type="protein sequence ID" value="UYF91852.1"/>
    <property type="molecule type" value="Genomic_DNA"/>
</dbReference>
<dbReference type="KEGG" id="rav:AAT18_13930"/>
<dbReference type="PANTHER" id="PTHR35335:SF1">
    <property type="entry name" value="UPF0716 PROTEIN FXSA"/>
    <property type="match status" value="1"/>
</dbReference>
<reference evidence="2 4" key="1">
    <citation type="journal article" date="2018" name="Biodegradation">
        <title>1,4-Dioxane degradation characteristics of Rhodococcus aetherivorans JCM 14343.</title>
        <authorList>
            <person name="Inoue D."/>
            <person name="Tsunoda T."/>
            <person name="Yamamoto N."/>
            <person name="Ike M."/>
            <person name="Sei K."/>
        </authorList>
    </citation>
    <scope>NUCLEOTIDE SEQUENCE [LARGE SCALE GENOMIC DNA]</scope>
    <source>
        <strain evidence="2 4">JCM 14343</strain>
    </source>
</reference>
<proteinExistence type="predicted"/>
<keyword evidence="4" id="KW-1185">Reference proteome</keyword>
<dbReference type="GeneID" id="83621765"/>
<reference evidence="2" key="2">
    <citation type="submission" date="2019-10" db="EMBL/GenBank/DDBJ databases">
        <title>Draft genome sequence of Rhodococcus aetherivorans JCM 14343.</title>
        <authorList>
            <person name="Inoue D."/>
            <person name="Nakazawa M."/>
            <person name="Yamamoto N."/>
            <person name="Sei K."/>
            <person name="Ike M."/>
        </authorList>
    </citation>
    <scope>NUCLEOTIDE SEQUENCE</scope>
    <source>
        <strain evidence="2">JCM 14343</strain>
    </source>
</reference>
<keyword evidence="1" id="KW-0812">Transmembrane</keyword>
<feature type="transmembrane region" description="Helical" evidence="1">
    <location>
        <begin position="24"/>
        <end position="44"/>
    </location>
</feature>
<keyword evidence="1" id="KW-0472">Membrane</keyword>
<dbReference type="NCBIfam" id="NF008528">
    <property type="entry name" value="PRK11463.1-2"/>
    <property type="match status" value="1"/>
</dbReference>
<accession>N1M8T4</accession>
<evidence type="ECO:0000256" key="1">
    <source>
        <dbReference type="SAM" id="Phobius"/>
    </source>
</evidence>
<reference evidence="3" key="3">
    <citation type="submission" date="2022-09" db="EMBL/GenBank/DDBJ databases">
        <title>The genome sequence of Rhodococcus aetherivorans N1.</title>
        <authorList>
            <person name="Jiang W."/>
        </authorList>
    </citation>
    <scope>NUCLEOTIDE SEQUENCE</scope>
    <source>
        <strain evidence="3">N1</strain>
    </source>
</reference>
<dbReference type="Proteomes" id="UP001163947">
    <property type="component" value="Chromosome"/>
</dbReference>
<evidence type="ECO:0000313" key="4">
    <source>
        <dbReference type="Proteomes" id="UP000325466"/>
    </source>
</evidence>
<dbReference type="Pfam" id="PF04186">
    <property type="entry name" value="FxsA"/>
    <property type="match status" value="1"/>
</dbReference>
<organism evidence="3 5">
    <name type="scientific">Rhodococcus aetherivorans</name>
    <dbReference type="NCBI Taxonomy" id="191292"/>
    <lineage>
        <taxon>Bacteria</taxon>
        <taxon>Bacillati</taxon>
        <taxon>Actinomycetota</taxon>
        <taxon>Actinomycetes</taxon>
        <taxon>Mycobacteriales</taxon>
        <taxon>Nocardiaceae</taxon>
        <taxon>Rhodococcus</taxon>
    </lineage>
</organism>
<dbReference type="EMBL" id="BLAH01000135">
    <property type="protein sequence ID" value="GES39844.1"/>
    <property type="molecule type" value="Genomic_DNA"/>
</dbReference>
<dbReference type="RefSeq" id="WP_006942494.1">
    <property type="nucleotide sequence ID" value="NZ_BAAAYP010000011.1"/>
</dbReference>
<gene>
    <name evidence="3" type="ORF">OCS65_15070</name>
    <name evidence="2" type="ORF">RAJCM14343_5122</name>
</gene>
<name>A0A059MQ43_9NOCA</name>
<dbReference type="GO" id="GO:0016020">
    <property type="term" value="C:membrane"/>
    <property type="evidence" value="ECO:0007669"/>
    <property type="project" value="InterPro"/>
</dbReference>
<sequence length="182" mass="18299">MIALLFLAYVVVEIGVLAWLGSTLGIGATILLFLGVSVLGYLVLGAQGRRALQNLGRVRSTAADRAGFAGAADRALTDGALIGVGAALVLVPGPVTSAAGILLLLPPTRALLRPAVRAVAARKVAAAAARGGGFRGERLVVVDGEVVEHTVVGTPRLGAATPGAGTVLEGEIVDPPQRPHLP</sequence>
<protein>
    <submittedName>
        <fullName evidence="2">Cytoplasmic membrane protein FsxA</fullName>
    </submittedName>
    <submittedName>
        <fullName evidence="3">FxsA family protein</fullName>
    </submittedName>
</protein>
<dbReference type="PANTHER" id="PTHR35335">
    <property type="entry name" value="UPF0716 PROTEIN FXSA"/>
    <property type="match status" value="1"/>
</dbReference>
<evidence type="ECO:0000313" key="5">
    <source>
        <dbReference type="Proteomes" id="UP001163947"/>
    </source>
</evidence>
<accession>A0A059MQ43</accession>